<evidence type="ECO:0000256" key="1">
    <source>
        <dbReference type="SAM" id="MobiDB-lite"/>
    </source>
</evidence>
<gene>
    <name evidence="2" type="ORF">CRG98_030409</name>
</gene>
<dbReference type="Proteomes" id="UP000233551">
    <property type="component" value="Unassembled WGS sequence"/>
</dbReference>
<comment type="caution">
    <text evidence="2">The sequence shown here is derived from an EMBL/GenBank/DDBJ whole genome shotgun (WGS) entry which is preliminary data.</text>
</comment>
<feature type="region of interest" description="Disordered" evidence="1">
    <location>
        <begin position="1"/>
        <end position="44"/>
    </location>
</feature>
<reference evidence="2 3" key="1">
    <citation type="submission" date="2017-11" db="EMBL/GenBank/DDBJ databases">
        <title>De-novo sequencing of pomegranate (Punica granatum L.) genome.</title>
        <authorList>
            <person name="Akparov Z."/>
            <person name="Amiraslanov A."/>
            <person name="Hajiyeva S."/>
            <person name="Abbasov M."/>
            <person name="Kaur K."/>
            <person name="Hamwieh A."/>
            <person name="Solovyev V."/>
            <person name="Salamov A."/>
            <person name="Braich B."/>
            <person name="Kosarev P."/>
            <person name="Mahmoud A."/>
            <person name="Hajiyev E."/>
            <person name="Babayeva S."/>
            <person name="Izzatullayeva V."/>
            <person name="Mammadov A."/>
            <person name="Mammadov A."/>
            <person name="Sharifova S."/>
            <person name="Ojaghi J."/>
            <person name="Eynullazada K."/>
            <person name="Bayramov B."/>
            <person name="Abdulazimova A."/>
            <person name="Shahmuradov I."/>
        </authorList>
    </citation>
    <scope>NUCLEOTIDE SEQUENCE [LARGE SCALE GENOMIC DNA]</scope>
    <source>
        <strain evidence="3">cv. AG2017</strain>
        <tissue evidence="2">Leaf</tissue>
    </source>
</reference>
<protein>
    <submittedName>
        <fullName evidence="2">Uncharacterized protein</fullName>
    </submittedName>
</protein>
<proteinExistence type="predicted"/>
<sequence>MGDNSAGRATLAGCSQPRRPRDPQCRNFRNSPPNRPKFERKGNGIAIEIRFRKLQTGLSKKKRRRGSRLEEFWDRRSRKPSPENATFLLDFGRVDSRDAHPEHGVAQAVLAAVSHVLSRRRRDTPKREPPSAAARILPFAHRHLLRSSPLSRARPIFLRSVRPSLVHPRRPDPVCRLTHSVSTRKSARNKRIQTHGPVRPSRSLSWPNAPFRGPGFARSAQLSGAWPSLPAQCPSSRLGQLTGPRPSGRKQVVATPSHVRPSRVPGKVDTPKPRCI</sequence>
<dbReference type="EMBL" id="PGOL01002266">
    <property type="protein sequence ID" value="PKI49191.1"/>
    <property type="molecule type" value="Genomic_DNA"/>
</dbReference>
<feature type="region of interest" description="Disordered" evidence="1">
    <location>
        <begin position="234"/>
        <end position="276"/>
    </location>
</feature>
<dbReference type="AlphaFoldDB" id="A0A2I0IYW7"/>
<name>A0A2I0IYW7_PUNGR</name>
<evidence type="ECO:0000313" key="2">
    <source>
        <dbReference type="EMBL" id="PKI49191.1"/>
    </source>
</evidence>
<accession>A0A2I0IYW7</accession>
<feature type="region of interest" description="Disordered" evidence="1">
    <location>
        <begin position="169"/>
        <end position="206"/>
    </location>
</feature>
<feature type="region of interest" description="Disordered" evidence="1">
    <location>
        <begin position="57"/>
        <end position="79"/>
    </location>
</feature>
<keyword evidence="3" id="KW-1185">Reference proteome</keyword>
<organism evidence="2 3">
    <name type="scientific">Punica granatum</name>
    <name type="common">Pomegranate</name>
    <dbReference type="NCBI Taxonomy" id="22663"/>
    <lineage>
        <taxon>Eukaryota</taxon>
        <taxon>Viridiplantae</taxon>
        <taxon>Streptophyta</taxon>
        <taxon>Embryophyta</taxon>
        <taxon>Tracheophyta</taxon>
        <taxon>Spermatophyta</taxon>
        <taxon>Magnoliopsida</taxon>
        <taxon>eudicotyledons</taxon>
        <taxon>Gunneridae</taxon>
        <taxon>Pentapetalae</taxon>
        <taxon>rosids</taxon>
        <taxon>malvids</taxon>
        <taxon>Myrtales</taxon>
        <taxon>Lythraceae</taxon>
        <taxon>Punica</taxon>
    </lineage>
</organism>
<evidence type="ECO:0000313" key="3">
    <source>
        <dbReference type="Proteomes" id="UP000233551"/>
    </source>
</evidence>